<organism evidence="2 3">
    <name type="scientific">Trichinella nativa</name>
    <dbReference type="NCBI Taxonomy" id="6335"/>
    <lineage>
        <taxon>Eukaryota</taxon>
        <taxon>Metazoa</taxon>
        <taxon>Ecdysozoa</taxon>
        <taxon>Nematoda</taxon>
        <taxon>Enoplea</taxon>
        <taxon>Dorylaimia</taxon>
        <taxon>Trichinellida</taxon>
        <taxon>Trichinellidae</taxon>
        <taxon>Trichinella</taxon>
    </lineage>
</organism>
<dbReference type="EMBL" id="LVZM01017826">
    <property type="protein sequence ID" value="OUC42213.1"/>
    <property type="molecule type" value="Genomic_DNA"/>
</dbReference>
<evidence type="ECO:0000313" key="2">
    <source>
        <dbReference type="EMBL" id="OUC42213.1"/>
    </source>
</evidence>
<comment type="caution">
    <text evidence="2">The sequence shown here is derived from an EMBL/GenBank/DDBJ whole genome shotgun (WGS) entry which is preliminary data.</text>
</comment>
<evidence type="ECO:0000313" key="3">
    <source>
        <dbReference type="Proteomes" id="UP000243006"/>
    </source>
</evidence>
<evidence type="ECO:0000256" key="1">
    <source>
        <dbReference type="SAM" id="MobiDB-lite"/>
    </source>
</evidence>
<feature type="region of interest" description="Disordered" evidence="1">
    <location>
        <begin position="1"/>
        <end position="24"/>
    </location>
</feature>
<protein>
    <submittedName>
        <fullName evidence="2">Uncharacterized protein</fullName>
    </submittedName>
</protein>
<sequence length="130" mass="14698">MPTQSLNCRPTDTPKNVTDASKHKQKYKCLYSSLSFSKVAIIWSTRRQSRGPNPHGPEDKDQGPNQPQHPTMLSRRAAGRRLSTRQYRIKFHRPTPCAIPCEEGLPINIGEGVGPMWKSVVASRGRIEQY</sequence>
<reference evidence="2 3" key="1">
    <citation type="submission" date="2015-04" db="EMBL/GenBank/DDBJ databases">
        <title>Draft genome of the roundworm Trichinella nativa.</title>
        <authorList>
            <person name="Mitreva M."/>
        </authorList>
    </citation>
    <scope>NUCLEOTIDE SEQUENCE [LARGE SCALE GENOMIC DNA]</scope>
    <source>
        <strain evidence="2 3">ISS45</strain>
    </source>
</reference>
<gene>
    <name evidence="2" type="ORF">D917_10345</name>
</gene>
<dbReference type="Proteomes" id="UP000243006">
    <property type="component" value="Unassembled WGS sequence"/>
</dbReference>
<proteinExistence type="predicted"/>
<name>A0A1Y3EAQ5_9BILA</name>
<feature type="region of interest" description="Disordered" evidence="1">
    <location>
        <begin position="45"/>
        <end position="82"/>
    </location>
</feature>
<feature type="compositionally biased region" description="Polar residues" evidence="1">
    <location>
        <begin position="1"/>
        <end position="19"/>
    </location>
</feature>
<dbReference type="AlphaFoldDB" id="A0A1Y3EAQ5"/>
<accession>A0A1Y3EAQ5</accession>